<organism evidence="3 4">
    <name type="scientific">Micavibrio aeruginosavorus</name>
    <dbReference type="NCBI Taxonomy" id="349221"/>
    <lineage>
        <taxon>Bacteria</taxon>
        <taxon>Pseudomonadati</taxon>
        <taxon>Bdellovibrionota</taxon>
        <taxon>Bdellovibrionia</taxon>
        <taxon>Bdellovibrionales</taxon>
        <taxon>Pseudobdellovibrionaceae</taxon>
        <taxon>Micavibrio</taxon>
    </lineage>
</organism>
<dbReference type="InterPro" id="IPR006665">
    <property type="entry name" value="OmpA-like"/>
</dbReference>
<protein>
    <recommendedName>
        <fullName evidence="2">OmpA-like domain-containing protein</fullName>
    </recommendedName>
</protein>
<dbReference type="InterPro" id="IPR050330">
    <property type="entry name" value="Bact_OuterMem_StrucFunc"/>
</dbReference>
<dbReference type="PROSITE" id="PS51123">
    <property type="entry name" value="OMPA_2"/>
    <property type="match status" value="1"/>
</dbReference>
<feature type="domain" description="OmpA-like" evidence="2">
    <location>
        <begin position="171"/>
        <end position="289"/>
    </location>
</feature>
<name>A0A2W5N174_9BACT</name>
<sequence length="289" mass="29901">MLIVFPLGACESLQGDKKSPSEPIPQKLVTERLDAAPGVRPVPNFQPPNDRDLKVMTSKLSGGSVEIYSLDGDAMAGNSMSTSIAPVTPDYQGIPMATDPRVTIYPVDGGMAYPGGLGASPAPMPLSPPPVEKAWPNAASLAGSSGMGVGMTPAPLSFGGDKPMAIEGGKLASRADNSVSNIYFPYGSANLDGSDRNVLNSVAETAKFAPVDRVSVEGHASAPTQTDDPVKSKILNLKESMNRAQAVSAQLIEKGVPAEKIKTVGWGDTKLSGGSEAAQRRVDIITAGQ</sequence>
<proteinExistence type="predicted"/>
<dbReference type="InterPro" id="IPR036737">
    <property type="entry name" value="OmpA-like_sf"/>
</dbReference>
<evidence type="ECO:0000256" key="1">
    <source>
        <dbReference type="PROSITE-ProRule" id="PRU00473"/>
    </source>
</evidence>
<evidence type="ECO:0000313" key="4">
    <source>
        <dbReference type="Proteomes" id="UP000249417"/>
    </source>
</evidence>
<keyword evidence="1" id="KW-0472">Membrane</keyword>
<dbReference type="GO" id="GO:0016020">
    <property type="term" value="C:membrane"/>
    <property type="evidence" value="ECO:0007669"/>
    <property type="project" value="UniProtKB-UniRule"/>
</dbReference>
<dbReference type="EMBL" id="QFQB01000016">
    <property type="protein sequence ID" value="PZQ47202.1"/>
    <property type="molecule type" value="Genomic_DNA"/>
</dbReference>
<dbReference type="Proteomes" id="UP000249417">
    <property type="component" value="Unassembled WGS sequence"/>
</dbReference>
<dbReference type="PANTHER" id="PTHR30329:SF21">
    <property type="entry name" value="LIPOPROTEIN YIAD-RELATED"/>
    <property type="match status" value="1"/>
</dbReference>
<accession>A0A2W5N174</accession>
<dbReference type="Pfam" id="PF00691">
    <property type="entry name" value="OmpA"/>
    <property type="match status" value="1"/>
</dbReference>
<dbReference type="PANTHER" id="PTHR30329">
    <property type="entry name" value="STATOR ELEMENT OF FLAGELLAR MOTOR COMPLEX"/>
    <property type="match status" value="1"/>
</dbReference>
<gene>
    <name evidence="3" type="ORF">DI551_03800</name>
</gene>
<dbReference type="SUPFAM" id="SSF103088">
    <property type="entry name" value="OmpA-like"/>
    <property type="match status" value="1"/>
</dbReference>
<dbReference type="CDD" id="cd07185">
    <property type="entry name" value="OmpA_C-like"/>
    <property type="match status" value="1"/>
</dbReference>
<dbReference type="Gene3D" id="3.30.1330.60">
    <property type="entry name" value="OmpA-like domain"/>
    <property type="match status" value="1"/>
</dbReference>
<evidence type="ECO:0000259" key="2">
    <source>
        <dbReference type="PROSITE" id="PS51123"/>
    </source>
</evidence>
<dbReference type="AlphaFoldDB" id="A0A2W5N174"/>
<reference evidence="3 4" key="1">
    <citation type="submission" date="2017-08" db="EMBL/GenBank/DDBJ databases">
        <title>Infants hospitalized years apart are colonized by the same room-sourced microbial strains.</title>
        <authorList>
            <person name="Brooks B."/>
            <person name="Olm M.R."/>
            <person name="Firek B.A."/>
            <person name="Baker R."/>
            <person name="Thomas B.C."/>
            <person name="Morowitz M.J."/>
            <person name="Banfield J.F."/>
        </authorList>
    </citation>
    <scope>NUCLEOTIDE SEQUENCE [LARGE SCALE GENOMIC DNA]</scope>
    <source>
        <strain evidence="3">S2_005_002_R2_29</strain>
    </source>
</reference>
<evidence type="ECO:0000313" key="3">
    <source>
        <dbReference type="EMBL" id="PZQ47202.1"/>
    </source>
</evidence>
<comment type="caution">
    <text evidence="3">The sequence shown here is derived from an EMBL/GenBank/DDBJ whole genome shotgun (WGS) entry which is preliminary data.</text>
</comment>